<accession>A0A7G2K0K0</accession>
<keyword evidence="1" id="KW-0472">Membrane</keyword>
<organism evidence="2">
    <name type="scientific">Haemophilus influenzae HK1212</name>
    <dbReference type="NCBI Taxonomy" id="456482"/>
    <lineage>
        <taxon>Bacteria</taxon>
        <taxon>Pseudomonadati</taxon>
        <taxon>Pseudomonadota</taxon>
        <taxon>Gammaproteobacteria</taxon>
        <taxon>Pasteurellales</taxon>
        <taxon>Pasteurellaceae</taxon>
        <taxon>Haemophilus</taxon>
    </lineage>
</organism>
<feature type="transmembrane region" description="Helical" evidence="1">
    <location>
        <begin position="33"/>
        <end position="51"/>
    </location>
</feature>
<evidence type="ECO:0000256" key="1">
    <source>
        <dbReference type="SAM" id="Phobius"/>
    </source>
</evidence>
<keyword evidence="1" id="KW-1133">Transmembrane helix</keyword>
<keyword evidence="1" id="KW-0812">Transmembrane</keyword>
<gene>
    <name evidence="2" type="ORF">HAINFHK1212_0006</name>
</gene>
<comment type="caution">
    <text evidence="2">The sequence shown here is derived from an EMBL/GenBank/DDBJ whole genome shotgun (WGS) entry which is preliminary data.</text>
</comment>
<protein>
    <submittedName>
        <fullName evidence="2">Multidrug resistance protein NorM</fullName>
    </submittedName>
</protein>
<sequence>MLPCRLLQKVIGVPLGYTLGRTDWLIPHIDAKGFWIAFVVSLTFAAFLLSLRMKKMQAMSDNAILQRLEKLK</sequence>
<reference evidence="2" key="1">
    <citation type="journal article" date="2010" name="Genomics">
        <title>Tracing phylogenomic events leading to diversity of Haemophilus influenzae and the emergence of Brazilian Purpuric Fever (BPF)-associated clones.</title>
        <authorList>
            <person name="Papazisi L."/>
            <person name="Ratnayake S."/>
            <person name="Remortel B.G."/>
            <person name="Bock G.R."/>
            <person name="Liang W."/>
            <person name="Saeed A.I."/>
            <person name="Liu J."/>
            <person name="Fleischmann R.D."/>
            <person name="Kilian M."/>
            <person name="Peterson S.N."/>
        </authorList>
    </citation>
    <scope>NUCLEOTIDE SEQUENCE [LARGE SCALE GENOMIC DNA]</scope>
    <source>
        <strain evidence="2">HK1212</strain>
    </source>
</reference>
<dbReference type="AlphaFoldDB" id="A0A7G2K0K0"/>
<proteinExistence type="predicted"/>
<name>A0A7G2K0K0_HAEIF</name>
<dbReference type="EMBL" id="ABFC01000349">
    <property type="protein sequence ID" value="EFA29081.1"/>
    <property type="molecule type" value="Genomic_DNA"/>
</dbReference>
<evidence type="ECO:0000313" key="2">
    <source>
        <dbReference type="EMBL" id="EFA29081.1"/>
    </source>
</evidence>